<dbReference type="GO" id="GO:0000387">
    <property type="term" value="P:spliceosomal snRNP assembly"/>
    <property type="evidence" value="ECO:0007669"/>
    <property type="project" value="InterPro"/>
</dbReference>
<keyword evidence="6" id="KW-1185">Reference proteome</keyword>
<keyword evidence="2" id="KW-0472">Membrane</keyword>
<keyword evidence="2" id="KW-1133">Transmembrane helix</keyword>
<proteinExistence type="predicted"/>
<evidence type="ECO:0000256" key="1">
    <source>
        <dbReference type="SAM" id="MobiDB-lite"/>
    </source>
</evidence>
<feature type="compositionally biased region" description="Basic and acidic residues" evidence="1">
    <location>
        <begin position="321"/>
        <end position="332"/>
    </location>
</feature>
<feature type="transmembrane region" description="Helical" evidence="2">
    <location>
        <begin position="156"/>
        <end position="178"/>
    </location>
</feature>
<evidence type="ECO:0000313" key="5">
    <source>
        <dbReference type="EMBL" id="GJJ07117.1"/>
    </source>
</evidence>
<feature type="signal peptide" evidence="3">
    <location>
        <begin position="1"/>
        <end position="17"/>
    </location>
</feature>
<dbReference type="Proteomes" id="UP001050691">
    <property type="component" value="Unassembled WGS sequence"/>
</dbReference>
<reference evidence="5" key="1">
    <citation type="submission" date="2021-10" db="EMBL/GenBank/DDBJ databases">
        <title>De novo Genome Assembly of Clathrus columnatus (Basidiomycota, Fungi) Using Illumina and Nanopore Sequence Data.</title>
        <authorList>
            <person name="Ogiso-Tanaka E."/>
            <person name="Itagaki H."/>
            <person name="Hosoya T."/>
            <person name="Hosaka K."/>
        </authorList>
    </citation>
    <scope>NUCLEOTIDE SEQUENCE</scope>
    <source>
        <strain evidence="5">MO-923</strain>
    </source>
</reference>
<feature type="compositionally biased region" description="Low complexity" evidence="1">
    <location>
        <begin position="597"/>
        <end position="611"/>
    </location>
</feature>
<feature type="region of interest" description="Disordered" evidence="1">
    <location>
        <begin position="321"/>
        <end position="357"/>
    </location>
</feature>
<evidence type="ECO:0000259" key="4">
    <source>
        <dbReference type="Pfam" id="PF20152"/>
    </source>
</evidence>
<dbReference type="AlphaFoldDB" id="A0AAV5A0L5"/>
<gene>
    <name evidence="5" type="ORF">Clacol_001317</name>
</gene>
<dbReference type="PANTHER" id="PTHR40465:SF1">
    <property type="entry name" value="DUF6534 DOMAIN-CONTAINING PROTEIN"/>
    <property type="match status" value="1"/>
</dbReference>
<evidence type="ECO:0000256" key="2">
    <source>
        <dbReference type="SAM" id="Phobius"/>
    </source>
</evidence>
<dbReference type="EMBL" id="BPWL01000002">
    <property type="protein sequence ID" value="GJJ07117.1"/>
    <property type="molecule type" value="Genomic_DNA"/>
</dbReference>
<name>A0AAV5A0L5_9AGAM</name>
<sequence length="642" mass="71486">MSLLSLLALECADTAVGTHATWLFMVSGWGNPATLTAAPWSFSVAIILTGIVAYIAQLFFARRLWMFSKNIFLCGIIALIALTQCLAAVLGAGQVLAADLQDSMKLSTFDAFAVWLASSAACDIFIAAGMVFYLGKSKSKIKIRNKHTLMTRLIHQSIQTGAFTAICALVDLGFFFGFETNNLQDIPFFLLGKLYVLIYLRNRDNPSYTTRYSNTVLANLNSRQSLVNAGLYDKGDEEENTTHATAASAALTDPVDLTLLTWSPNPGSNSQQQSVVSGRAQFLFGTPPATTTTTVSDINNSIASAVPSSTILSCASEVRNQRQLDTSEEHVNGKGKRKRTEDIENDGGKDGYIDDDDEPFKFGTSVLPVANLPESYDGIPQDGMQYLFTVRREVRRLPVVTRVPNPYFGKEQTRERKEAEIRHWGPDSGAGAGGIPSQEWRTCFEDRFNNLRKNMRQSTIHISLPDAPTPNLPDMRDRDRWWAFFRGDANWESVPCSQFHNSKGNKKKKRDQFYSISAIELELQEEEEEKKPPEPVVHQENLSWDDIEEGDGDVQLTYQPEEEEIEIEFEETVNDGDGEEDVQTHHFGLEEGGSNFQDGSQSISLSSTSQRSENININNDVKVLFQLREPTPRILALLDQVS</sequence>
<protein>
    <recommendedName>
        <fullName evidence="4">DUF6534 domain-containing protein</fullName>
    </recommendedName>
</protein>
<keyword evidence="2" id="KW-0812">Transmembrane</keyword>
<comment type="caution">
    <text evidence="5">The sequence shown here is derived from an EMBL/GenBank/DDBJ whole genome shotgun (WGS) entry which is preliminary data.</text>
</comment>
<dbReference type="Gene3D" id="1.20.58.1070">
    <property type="match status" value="1"/>
</dbReference>
<feature type="transmembrane region" description="Helical" evidence="2">
    <location>
        <begin position="72"/>
        <end position="92"/>
    </location>
</feature>
<evidence type="ECO:0000313" key="6">
    <source>
        <dbReference type="Proteomes" id="UP001050691"/>
    </source>
</evidence>
<dbReference type="Pfam" id="PF20152">
    <property type="entry name" value="DUF6534"/>
    <property type="match status" value="1"/>
</dbReference>
<evidence type="ECO:0000256" key="3">
    <source>
        <dbReference type="SAM" id="SignalP"/>
    </source>
</evidence>
<keyword evidence="3" id="KW-0732">Signal</keyword>
<feature type="transmembrane region" description="Helical" evidence="2">
    <location>
        <begin position="38"/>
        <end position="60"/>
    </location>
</feature>
<dbReference type="Pfam" id="PF04938">
    <property type="entry name" value="SIP1"/>
    <property type="match status" value="1"/>
</dbReference>
<feature type="domain" description="DUF6534" evidence="4">
    <location>
        <begin position="119"/>
        <end position="225"/>
    </location>
</feature>
<feature type="region of interest" description="Disordered" evidence="1">
    <location>
        <begin position="591"/>
        <end position="611"/>
    </location>
</feature>
<dbReference type="PANTHER" id="PTHR40465">
    <property type="entry name" value="CHROMOSOME 1, WHOLE GENOME SHOTGUN SEQUENCE"/>
    <property type="match status" value="1"/>
</dbReference>
<feature type="transmembrane region" description="Helical" evidence="2">
    <location>
        <begin position="112"/>
        <end position="135"/>
    </location>
</feature>
<accession>A0AAV5A0L5</accession>
<feature type="compositionally biased region" description="Basic and acidic residues" evidence="1">
    <location>
        <begin position="339"/>
        <end position="352"/>
    </location>
</feature>
<dbReference type="InterPro" id="IPR045339">
    <property type="entry name" value="DUF6534"/>
</dbReference>
<dbReference type="InterPro" id="IPR035426">
    <property type="entry name" value="Gemin2/Brr1"/>
</dbReference>
<organism evidence="5 6">
    <name type="scientific">Clathrus columnatus</name>
    <dbReference type="NCBI Taxonomy" id="1419009"/>
    <lineage>
        <taxon>Eukaryota</taxon>
        <taxon>Fungi</taxon>
        <taxon>Dikarya</taxon>
        <taxon>Basidiomycota</taxon>
        <taxon>Agaricomycotina</taxon>
        <taxon>Agaricomycetes</taxon>
        <taxon>Phallomycetidae</taxon>
        <taxon>Phallales</taxon>
        <taxon>Clathraceae</taxon>
        <taxon>Clathrus</taxon>
    </lineage>
</organism>
<feature type="chain" id="PRO_5043752844" description="DUF6534 domain-containing protein" evidence="3">
    <location>
        <begin position="18"/>
        <end position="642"/>
    </location>
</feature>